<feature type="compositionally biased region" description="Low complexity" evidence="1">
    <location>
        <begin position="58"/>
        <end position="68"/>
    </location>
</feature>
<keyword evidence="2" id="KW-1133">Transmembrane helix</keyword>
<accession>A0A8C0A8P9</accession>
<proteinExistence type="predicted"/>
<dbReference type="InterPro" id="IPR022338">
    <property type="entry name" value="TNFR_13C"/>
</dbReference>
<dbReference type="PANTHER" id="PTHR20437:SF2">
    <property type="entry name" value="TUMOR NECROSIS FACTOR RECEPTOR SUPERFAMILY MEMBER 13C"/>
    <property type="match status" value="1"/>
</dbReference>
<evidence type="ECO:0000313" key="4">
    <source>
        <dbReference type="Ensembl" id="ENSBGRP00000015786.1"/>
    </source>
</evidence>
<dbReference type="GO" id="GO:0038023">
    <property type="term" value="F:signaling receptor activity"/>
    <property type="evidence" value="ECO:0007669"/>
    <property type="project" value="InterPro"/>
</dbReference>
<dbReference type="GO" id="GO:0031295">
    <property type="term" value="P:T cell costimulation"/>
    <property type="evidence" value="ECO:0007669"/>
    <property type="project" value="TreeGrafter"/>
</dbReference>
<evidence type="ECO:0000313" key="5">
    <source>
        <dbReference type="Proteomes" id="UP000694520"/>
    </source>
</evidence>
<dbReference type="InterPro" id="IPR043521">
    <property type="entry name" value="TNFR_13C/17"/>
</dbReference>
<dbReference type="Pfam" id="PF09256">
    <property type="entry name" value="BaffR-Tall_bind"/>
    <property type="match status" value="1"/>
</dbReference>
<reference evidence="4" key="1">
    <citation type="submission" date="2019-05" db="EMBL/GenBank/DDBJ databases">
        <authorList>
            <person name="Zhang S."/>
            <person name="Liu J."/>
        </authorList>
    </citation>
    <scope>NUCLEOTIDE SEQUENCE [LARGE SCALE GENOMIC DNA]</scope>
</reference>
<dbReference type="GO" id="GO:0030890">
    <property type="term" value="P:positive regulation of B cell proliferation"/>
    <property type="evidence" value="ECO:0007669"/>
    <property type="project" value="TreeGrafter"/>
</dbReference>
<evidence type="ECO:0000256" key="1">
    <source>
        <dbReference type="SAM" id="MobiDB-lite"/>
    </source>
</evidence>
<dbReference type="GeneTree" id="ENSGT00940000154485"/>
<dbReference type="GO" id="GO:0031296">
    <property type="term" value="P:B cell costimulation"/>
    <property type="evidence" value="ECO:0007669"/>
    <property type="project" value="TreeGrafter"/>
</dbReference>
<dbReference type="Ensembl" id="ENSBGRT00000018237.1">
    <property type="protein sequence ID" value="ENSBGRP00000015786.1"/>
    <property type="gene ID" value="ENSBGRG00000009945.1"/>
</dbReference>
<feature type="region of interest" description="Disordered" evidence="1">
    <location>
        <begin position="26"/>
        <end position="83"/>
    </location>
</feature>
<evidence type="ECO:0000256" key="2">
    <source>
        <dbReference type="SAM" id="Phobius"/>
    </source>
</evidence>
<dbReference type="SUPFAM" id="SSF57586">
    <property type="entry name" value="TNF receptor-like"/>
    <property type="match status" value="1"/>
</dbReference>
<feature type="domain" description="Tumour necrosis factor receptor 13C TALL-1 binding" evidence="3">
    <location>
        <begin position="82"/>
        <end position="110"/>
    </location>
</feature>
<dbReference type="Proteomes" id="UP000694520">
    <property type="component" value="Chromosome 5"/>
</dbReference>
<reference evidence="4" key="2">
    <citation type="submission" date="2025-08" db="UniProtKB">
        <authorList>
            <consortium name="Ensembl"/>
        </authorList>
    </citation>
    <scope>IDENTIFICATION</scope>
</reference>
<dbReference type="GO" id="GO:0042102">
    <property type="term" value="P:positive regulation of T cell proliferation"/>
    <property type="evidence" value="ECO:0007669"/>
    <property type="project" value="TreeGrafter"/>
</dbReference>
<feature type="transmembrane region" description="Helical" evidence="2">
    <location>
        <begin position="172"/>
        <end position="193"/>
    </location>
</feature>
<feature type="compositionally biased region" description="Low complexity" evidence="1">
    <location>
        <begin position="203"/>
        <end position="219"/>
    </location>
</feature>
<feature type="region of interest" description="Disordered" evidence="1">
    <location>
        <begin position="110"/>
        <end position="163"/>
    </location>
</feature>
<keyword evidence="2" id="KW-0472">Membrane</keyword>
<feature type="compositionally biased region" description="Polar residues" evidence="1">
    <location>
        <begin position="269"/>
        <end position="279"/>
    </location>
</feature>
<keyword evidence="2" id="KW-0812">Transmembrane</keyword>
<dbReference type="PANTHER" id="PTHR20437">
    <property type="entry name" value="TUMOR NECROSIS FACTOR RECEPTOR SUBFAMILY MEMBER 13/17"/>
    <property type="match status" value="1"/>
</dbReference>
<dbReference type="InterPro" id="IPR015336">
    <property type="entry name" value="TNFR_13C_TALL-1-bd"/>
</dbReference>
<protein>
    <recommendedName>
        <fullName evidence="3">Tumour necrosis factor receptor 13C TALL-1 binding domain-containing protein</fullName>
    </recommendedName>
</protein>
<dbReference type="GO" id="GO:0009897">
    <property type="term" value="C:external side of plasma membrane"/>
    <property type="evidence" value="ECO:0007669"/>
    <property type="project" value="TreeGrafter"/>
</dbReference>
<name>A0A8C0A8P9_BOSMU</name>
<organism evidence="4 5">
    <name type="scientific">Bos mutus grunniens</name>
    <name type="common">Wild yak</name>
    <name type="synonym">Bos grunniens</name>
    <dbReference type="NCBI Taxonomy" id="30521"/>
    <lineage>
        <taxon>Eukaryota</taxon>
        <taxon>Metazoa</taxon>
        <taxon>Chordata</taxon>
        <taxon>Craniata</taxon>
        <taxon>Vertebrata</taxon>
        <taxon>Euteleostomi</taxon>
        <taxon>Mammalia</taxon>
        <taxon>Eutheria</taxon>
        <taxon>Laurasiatheria</taxon>
        <taxon>Artiodactyla</taxon>
        <taxon>Ruminantia</taxon>
        <taxon>Pecora</taxon>
        <taxon>Bovidae</taxon>
        <taxon>Bovinae</taxon>
        <taxon>Bos</taxon>
    </lineage>
</organism>
<dbReference type="GO" id="GO:0033209">
    <property type="term" value="P:tumor necrosis factor-mediated signaling pathway"/>
    <property type="evidence" value="ECO:0007669"/>
    <property type="project" value="InterPro"/>
</dbReference>
<dbReference type="AlphaFoldDB" id="A0A8C0A8P9"/>
<sequence length="285" mass="29382">MVEWRNHRGSGVLVHGLRVVPLQQAGGRAGAGWVAPRPVSSPRGSRAQTRSRRRRGCAQKARGSGSMQRGRRSLRGKDRPAPTQCLQTQCFDPLVRNCVACSLLRTTGPRLASPSSGPPPPHTPLSSAPCSPCPSPPAGDPSSLAPGTALQPQESAGPGTPAEAEAALPLPALLFGAPALLGLALALALLGLVTWKRRRRQPGAAVVPEAPEAAEVPEAPDGDPDKSLDVDTTLSPGTLDATAPIWLLPSEDPAATPPTHSVPVPATELGSTELVTTKTAGPELQ</sequence>
<keyword evidence="5" id="KW-1185">Reference proteome</keyword>
<feature type="region of interest" description="Disordered" evidence="1">
    <location>
        <begin position="203"/>
        <end position="285"/>
    </location>
</feature>
<dbReference type="PRINTS" id="PR01964">
    <property type="entry name" value="TNFACTORR13C"/>
</dbReference>
<reference evidence="4" key="3">
    <citation type="submission" date="2025-09" db="UniProtKB">
        <authorList>
            <consortium name="Ensembl"/>
        </authorList>
    </citation>
    <scope>IDENTIFICATION</scope>
</reference>
<evidence type="ECO:0000259" key="3">
    <source>
        <dbReference type="Pfam" id="PF09256"/>
    </source>
</evidence>